<evidence type="ECO:0000313" key="2">
    <source>
        <dbReference type="EMBL" id="KAF9574585.1"/>
    </source>
</evidence>
<feature type="non-terminal residue" evidence="2">
    <location>
        <position position="1"/>
    </location>
</feature>
<accession>A0A9P6FKT1</accession>
<evidence type="ECO:0000313" key="3">
    <source>
        <dbReference type="Proteomes" id="UP000780801"/>
    </source>
</evidence>
<feature type="chain" id="PRO_5040316106" evidence="1">
    <location>
        <begin position="29"/>
        <end position="247"/>
    </location>
</feature>
<gene>
    <name evidence="2" type="ORF">BGW38_008304</name>
</gene>
<dbReference type="EMBL" id="JAABOA010005686">
    <property type="protein sequence ID" value="KAF9574585.1"/>
    <property type="molecule type" value="Genomic_DNA"/>
</dbReference>
<keyword evidence="1" id="KW-0732">Signal</keyword>
<comment type="caution">
    <text evidence="2">The sequence shown here is derived from an EMBL/GenBank/DDBJ whole genome shotgun (WGS) entry which is preliminary data.</text>
</comment>
<proteinExistence type="predicted"/>
<dbReference type="Proteomes" id="UP000780801">
    <property type="component" value="Unassembled WGS sequence"/>
</dbReference>
<sequence length="247" mass="27298">SAAQQFKMQFKAILSLLACSCVITQTDAFGFLSLIPIVKVVVDAASDVLGHVKTPRFTYADNNIEIKDFQSSLMMAHSGCIAPWNADAGPRCLKFGATYGKEERGRWGCAMFFGDETYACMFKPERVHKGPDREDRDIVFYDDIPMPRITAKAQCAIGRKVRRAAPNPDQNIDDPSDPDTIEPAFNTADQFFSQTLITELNSFSASSVSVESSEMTQSVISVGLIRKTLGFAGIRYPIGRRLCQLCK</sequence>
<keyword evidence="3" id="KW-1185">Reference proteome</keyword>
<evidence type="ECO:0000256" key="1">
    <source>
        <dbReference type="SAM" id="SignalP"/>
    </source>
</evidence>
<reference evidence="2" key="1">
    <citation type="journal article" date="2020" name="Fungal Divers.">
        <title>Resolving the Mortierellaceae phylogeny through synthesis of multi-gene phylogenetics and phylogenomics.</title>
        <authorList>
            <person name="Vandepol N."/>
            <person name="Liber J."/>
            <person name="Desiro A."/>
            <person name="Na H."/>
            <person name="Kennedy M."/>
            <person name="Barry K."/>
            <person name="Grigoriev I.V."/>
            <person name="Miller A.N."/>
            <person name="O'Donnell K."/>
            <person name="Stajich J.E."/>
            <person name="Bonito G."/>
        </authorList>
    </citation>
    <scope>NUCLEOTIDE SEQUENCE</scope>
    <source>
        <strain evidence="2">KOD1015</strain>
    </source>
</reference>
<protein>
    <submittedName>
        <fullName evidence="2">Uncharacterized protein</fullName>
    </submittedName>
</protein>
<name>A0A9P6FKT1_9FUNG</name>
<dbReference type="AlphaFoldDB" id="A0A9P6FKT1"/>
<feature type="signal peptide" evidence="1">
    <location>
        <begin position="1"/>
        <end position="28"/>
    </location>
</feature>
<feature type="non-terminal residue" evidence="2">
    <location>
        <position position="247"/>
    </location>
</feature>
<organism evidence="2 3">
    <name type="scientific">Lunasporangiospora selenospora</name>
    <dbReference type="NCBI Taxonomy" id="979761"/>
    <lineage>
        <taxon>Eukaryota</taxon>
        <taxon>Fungi</taxon>
        <taxon>Fungi incertae sedis</taxon>
        <taxon>Mucoromycota</taxon>
        <taxon>Mortierellomycotina</taxon>
        <taxon>Mortierellomycetes</taxon>
        <taxon>Mortierellales</taxon>
        <taxon>Mortierellaceae</taxon>
        <taxon>Lunasporangiospora</taxon>
    </lineage>
</organism>